<feature type="region of interest" description="Disordered" evidence="1">
    <location>
        <begin position="1"/>
        <end position="33"/>
    </location>
</feature>
<dbReference type="EMBL" id="ML977607">
    <property type="protein sequence ID" value="KAF1998010.1"/>
    <property type="molecule type" value="Genomic_DNA"/>
</dbReference>
<dbReference type="Proteomes" id="UP000799779">
    <property type="component" value="Unassembled WGS sequence"/>
</dbReference>
<evidence type="ECO:0008006" key="4">
    <source>
        <dbReference type="Google" id="ProtNLM"/>
    </source>
</evidence>
<evidence type="ECO:0000256" key="1">
    <source>
        <dbReference type="SAM" id="MobiDB-lite"/>
    </source>
</evidence>
<proteinExistence type="predicted"/>
<protein>
    <recommendedName>
        <fullName evidence="4">F-box domain-containing protein</fullName>
    </recommendedName>
</protein>
<keyword evidence="3" id="KW-1185">Reference proteome</keyword>
<accession>A0A6A5W7V0</accession>
<name>A0A6A5W7V0_9PLEO</name>
<reference evidence="2" key="1">
    <citation type="journal article" date="2020" name="Stud. Mycol.">
        <title>101 Dothideomycetes genomes: a test case for predicting lifestyles and emergence of pathogens.</title>
        <authorList>
            <person name="Haridas S."/>
            <person name="Albert R."/>
            <person name="Binder M."/>
            <person name="Bloem J."/>
            <person name="Labutti K."/>
            <person name="Salamov A."/>
            <person name="Andreopoulos B."/>
            <person name="Baker S."/>
            <person name="Barry K."/>
            <person name="Bills G."/>
            <person name="Bluhm B."/>
            <person name="Cannon C."/>
            <person name="Castanera R."/>
            <person name="Culley D."/>
            <person name="Daum C."/>
            <person name="Ezra D."/>
            <person name="Gonzalez J."/>
            <person name="Henrissat B."/>
            <person name="Kuo A."/>
            <person name="Liang C."/>
            <person name="Lipzen A."/>
            <person name="Lutzoni F."/>
            <person name="Magnuson J."/>
            <person name="Mondo S."/>
            <person name="Nolan M."/>
            <person name="Ohm R."/>
            <person name="Pangilinan J."/>
            <person name="Park H.-J."/>
            <person name="Ramirez L."/>
            <person name="Alfaro M."/>
            <person name="Sun H."/>
            <person name="Tritt A."/>
            <person name="Yoshinaga Y."/>
            <person name="Zwiers L.-H."/>
            <person name="Turgeon B."/>
            <person name="Goodwin S."/>
            <person name="Spatafora J."/>
            <person name="Crous P."/>
            <person name="Grigoriev I."/>
        </authorList>
    </citation>
    <scope>NUCLEOTIDE SEQUENCE</scope>
    <source>
        <strain evidence="2">CBS 123094</strain>
    </source>
</reference>
<gene>
    <name evidence="2" type="ORF">P154DRAFT_524330</name>
</gene>
<sequence length="315" mass="35948">MPRKSTAHAQARPAAQTPGSNTPLDGRSPADVDSPLLRLPRELRDQIYHFLWMDTPHLMVTFSRIRFSVYYNKTREMILEIVRELEVPEIQNRTSDKAPWLLANTQIYEEGLAQFQREAYWIWSKQELATGSLKMSALTPAGGKILDLSNAFVGTLESQVEVARRGPPVYKIMFPLKHETHFVEMGAGMRNGNKLRQIVVSLSVYGNTIDSSLCLPDVDLTPLEYLGINGWNLNQLTISFAIRYSIRNNDGDPWEQFRHPFLEELSRVGAAILGNNTRYERRISEEVQPEAVVGFPNLYYDRVTKTIDYSVDRDG</sequence>
<evidence type="ECO:0000313" key="3">
    <source>
        <dbReference type="Proteomes" id="UP000799779"/>
    </source>
</evidence>
<dbReference type="OrthoDB" id="3799620at2759"/>
<organism evidence="2 3">
    <name type="scientific">Amniculicola lignicola CBS 123094</name>
    <dbReference type="NCBI Taxonomy" id="1392246"/>
    <lineage>
        <taxon>Eukaryota</taxon>
        <taxon>Fungi</taxon>
        <taxon>Dikarya</taxon>
        <taxon>Ascomycota</taxon>
        <taxon>Pezizomycotina</taxon>
        <taxon>Dothideomycetes</taxon>
        <taxon>Pleosporomycetidae</taxon>
        <taxon>Pleosporales</taxon>
        <taxon>Amniculicolaceae</taxon>
        <taxon>Amniculicola</taxon>
    </lineage>
</organism>
<evidence type="ECO:0000313" key="2">
    <source>
        <dbReference type="EMBL" id="KAF1998010.1"/>
    </source>
</evidence>
<dbReference type="AlphaFoldDB" id="A0A6A5W7V0"/>